<name>A0AAN9XV36_PSOTE</name>
<reference evidence="1 2" key="1">
    <citation type="submission" date="2024-01" db="EMBL/GenBank/DDBJ databases">
        <title>The genomes of 5 underutilized Papilionoideae crops provide insights into root nodulation and disease resistanc.</title>
        <authorList>
            <person name="Jiang F."/>
        </authorList>
    </citation>
    <scope>NUCLEOTIDE SEQUENCE [LARGE SCALE GENOMIC DNA]</scope>
    <source>
        <strain evidence="1">DUOXIRENSHENG_FW03</strain>
        <tissue evidence="1">Leaves</tissue>
    </source>
</reference>
<dbReference type="EMBL" id="JAYMYS010000001">
    <property type="protein sequence ID" value="KAK7411076.1"/>
    <property type="molecule type" value="Genomic_DNA"/>
</dbReference>
<protein>
    <submittedName>
        <fullName evidence="1">Uncharacterized protein</fullName>
    </submittedName>
</protein>
<keyword evidence="2" id="KW-1185">Reference proteome</keyword>
<gene>
    <name evidence="1" type="ORF">VNO78_02447</name>
</gene>
<dbReference type="AlphaFoldDB" id="A0AAN9XV36"/>
<comment type="caution">
    <text evidence="1">The sequence shown here is derived from an EMBL/GenBank/DDBJ whole genome shotgun (WGS) entry which is preliminary data.</text>
</comment>
<organism evidence="1 2">
    <name type="scientific">Psophocarpus tetragonolobus</name>
    <name type="common">Winged bean</name>
    <name type="synonym">Dolichos tetragonolobus</name>
    <dbReference type="NCBI Taxonomy" id="3891"/>
    <lineage>
        <taxon>Eukaryota</taxon>
        <taxon>Viridiplantae</taxon>
        <taxon>Streptophyta</taxon>
        <taxon>Embryophyta</taxon>
        <taxon>Tracheophyta</taxon>
        <taxon>Spermatophyta</taxon>
        <taxon>Magnoliopsida</taxon>
        <taxon>eudicotyledons</taxon>
        <taxon>Gunneridae</taxon>
        <taxon>Pentapetalae</taxon>
        <taxon>rosids</taxon>
        <taxon>fabids</taxon>
        <taxon>Fabales</taxon>
        <taxon>Fabaceae</taxon>
        <taxon>Papilionoideae</taxon>
        <taxon>50 kb inversion clade</taxon>
        <taxon>NPAAA clade</taxon>
        <taxon>indigoferoid/millettioid clade</taxon>
        <taxon>Phaseoleae</taxon>
        <taxon>Psophocarpus</taxon>
    </lineage>
</organism>
<evidence type="ECO:0000313" key="2">
    <source>
        <dbReference type="Proteomes" id="UP001386955"/>
    </source>
</evidence>
<sequence>MALGELLALRYTVVIWRNGRTVSIGNEDELLKSSKWLDRWVATKPWENKGRDSTNQGDPLRLWRLTLLSLISRN</sequence>
<accession>A0AAN9XV36</accession>
<dbReference type="Proteomes" id="UP001386955">
    <property type="component" value="Unassembled WGS sequence"/>
</dbReference>
<proteinExistence type="predicted"/>
<evidence type="ECO:0000313" key="1">
    <source>
        <dbReference type="EMBL" id="KAK7411076.1"/>
    </source>
</evidence>